<evidence type="ECO:0000256" key="3">
    <source>
        <dbReference type="RuleBase" id="RU362118"/>
    </source>
</evidence>
<dbReference type="EMBL" id="JAAOAN010000590">
    <property type="protein sequence ID" value="KAF5702999.1"/>
    <property type="molecule type" value="Genomic_DNA"/>
</dbReference>
<evidence type="ECO:0000313" key="5">
    <source>
        <dbReference type="Proteomes" id="UP000544331"/>
    </source>
</evidence>
<dbReference type="GO" id="GO:0019346">
    <property type="term" value="P:transsulfuration"/>
    <property type="evidence" value="ECO:0007669"/>
    <property type="project" value="InterPro"/>
</dbReference>
<dbReference type="Gene3D" id="3.40.640.10">
    <property type="entry name" value="Type I PLP-dependent aspartate aminotransferase-like (Major domain)"/>
    <property type="match status" value="1"/>
</dbReference>
<dbReference type="Proteomes" id="UP000544331">
    <property type="component" value="Unassembled WGS sequence"/>
</dbReference>
<dbReference type="Gene3D" id="3.90.1150.10">
    <property type="entry name" value="Aspartate Aminotransferase, domain 1"/>
    <property type="match status" value="1"/>
</dbReference>
<protein>
    <submittedName>
        <fullName evidence="4">Cystathionine beta</fullName>
    </submittedName>
</protein>
<dbReference type="InterPro" id="IPR051750">
    <property type="entry name" value="Trans-sulfuration_enzymes"/>
</dbReference>
<proteinExistence type="inferred from homology"/>
<reference evidence="4 5" key="1">
    <citation type="submission" date="2020-05" db="EMBL/GenBank/DDBJ databases">
        <title>Identification and distribution of gene clusters putatively required for synthesis of sphingolipid metabolism inhibitors in phylogenetically diverse species of the filamentous fungus Fusarium.</title>
        <authorList>
            <person name="Kim H.-S."/>
            <person name="Busman M."/>
            <person name="Brown D.W."/>
            <person name="Divon H."/>
            <person name="Uhlig S."/>
            <person name="Proctor R.H."/>
        </authorList>
    </citation>
    <scope>NUCLEOTIDE SEQUENCE [LARGE SCALE GENOMIC DNA]</scope>
    <source>
        <strain evidence="4 5">NRRL 66235</strain>
    </source>
</reference>
<name>A0A8H5XZT5_9HYPO</name>
<comment type="similarity">
    <text evidence="3">Belongs to the trans-sulfuration enzymes family.</text>
</comment>
<evidence type="ECO:0000313" key="4">
    <source>
        <dbReference type="EMBL" id="KAF5702999.1"/>
    </source>
</evidence>
<comment type="cofactor">
    <cofactor evidence="1 3">
        <name>pyridoxal 5'-phosphate</name>
        <dbReference type="ChEBI" id="CHEBI:597326"/>
    </cofactor>
</comment>
<dbReference type="GO" id="GO:0003962">
    <property type="term" value="F:cystathionine gamma-synthase activity"/>
    <property type="evidence" value="ECO:0007669"/>
    <property type="project" value="TreeGrafter"/>
</dbReference>
<organism evidence="4 5">
    <name type="scientific">Fusarium mundagurra</name>
    <dbReference type="NCBI Taxonomy" id="1567541"/>
    <lineage>
        <taxon>Eukaryota</taxon>
        <taxon>Fungi</taxon>
        <taxon>Dikarya</taxon>
        <taxon>Ascomycota</taxon>
        <taxon>Pezizomycotina</taxon>
        <taxon>Sordariomycetes</taxon>
        <taxon>Hypocreomycetidae</taxon>
        <taxon>Hypocreales</taxon>
        <taxon>Nectriaceae</taxon>
        <taxon>Fusarium</taxon>
        <taxon>Fusarium fujikuroi species complex</taxon>
    </lineage>
</organism>
<dbReference type="AlphaFoldDB" id="A0A8H5XZT5"/>
<dbReference type="GO" id="GO:0030170">
    <property type="term" value="F:pyridoxal phosphate binding"/>
    <property type="evidence" value="ECO:0007669"/>
    <property type="project" value="InterPro"/>
</dbReference>
<dbReference type="InterPro" id="IPR015424">
    <property type="entry name" value="PyrdxlP-dep_Trfase"/>
</dbReference>
<gene>
    <name evidence="4" type="ORF">FMUND_13220</name>
</gene>
<accession>A0A8H5XZT5</accession>
<dbReference type="InterPro" id="IPR015421">
    <property type="entry name" value="PyrdxlP-dep_Trfase_major"/>
</dbReference>
<dbReference type="PANTHER" id="PTHR42699">
    <property type="match status" value="1"/>
</dbReference>
<dbReference type="Pfam" id="PF01053">
    <property type="entry name" value="Cys_Met_Meta_PP"/>
    <property type="match status" value="1"/>
</dbReference>
<evidence type="ECO:0000256" key="1">
    <source>
        <dbReference type="ARBA" id="ARBA00001933"/>
    </source>
</evidence>
<keyword evidence="2 3" id="KW-0663">Pyridoxal phosphate</keyword>
<keyword evidence="5" id="KW-1185">Reference proteome</keyword>
<evidence type="ECO:0000256" key="2">
    <source>
        <dbReference type="ARBA" id="ARBA00022898"/>
    </source>
</evidence>
<dbReference type="InterPro" id="IPR000277">
    <property type="entry name" value="Cys/Met-Metab_PyrdxlP-dep_enz"/>
</dbReference>
<sequence>MLITARHHAKDLQRYLDEQLTRAFVYVVDFEGNIRPVKKSENGSDLNEISVVVYPPRGAKEAKAFWQHTGFGISSRRATYWLENAPFLNRGRELPEAIFPVQEAKEAKVAIQQRIADSFSTEDNKLKKSDVLLYPTGMSAISHIHDIISLYTTTTKKTIAIFGFLYVDTIKVLSRIHGYECKIYSGTQSDLETLEEELAAGLELCALFTEFPGNPLLGSVDLERIKSLPDEFFFLFVVDDTVGTSVNVDVISHCDVVCTSLTKMFSGGCNVMGGSVTLNLKGSGLWDMKRRLKDRYVNTYFPLDMIVMEKNSTDCEERVTEASQNAGSQTQQLYEKYKRPGKGYGYLLSIRFNTPAAAIAFHDALDVAKGPSLGTNFTLACAYTLFAHFHELEWAASYAVVEHLVRISVGIENGRFMDEVIKTALNAAERAKVSHRNLSPELVGYTATILFNRALSIGEGTKEECMYTSVLIISEKSTEFARGEEVSPYSELPTGNDRLKYLEKFDQPFTNCTRPAYSLLSHTTSRN</sequence>
<dbReference type="InterPro" id="IPR015422">
    <property type="entry name" value="PyrdxlP-dep_Trfase_small"/>
</dbReference>
<dbReference type="OrthoDB" id="310895at2759"/>
<dbReference type="SUPFAM" id="SSF53383">
    <property type="entry name" value="PLP-dependent transferases"/>
    <property type="match status" value="1"/>
</dbReference>
<dbReference type="PANTHER" id="PTHR42699:SF1">
    <property type="entry name" value="CYSTATHIONINE GAMMA-SYNTHASE-RELATED"/>
    <property type="match status" value="1"/>
</dbReference>
<comment type="caution">
    <text evidence="4">The sequence shown here is derived from an EMBL/GenBank/DDBJ whole genome shotgun (WGS) entry which is preliminary data.</text>
</comment>